<evidence type="ECO:0000313" key="2">
    <source>
        <dbReference type="Proteomes" id="UP000249497"/>
    </source>
</evidence>
<dbReference type="AlphaFoldDB" id="A0A8T8X9S3"/>
<dbReference type="EMBL" id="KZ824776">
    <property type="protein sequence ID" value="RAH84926.1"/>
    <property type="molecule type" value="Genomic_DNA"/>
</dbReference>
<reference evidence="1 2" key="1">
    <citation type="submission" date="2018-02" db="EMBL/GenBank/DDBJ databases">
        <title>The genomes of Aspergillus section Nigri reveals drivers in fungal speciation.</title>
        <authorList>
            <consortium name="DOE Joint Genome Institute"/>
            <person name="Vesth T.C."/>
            <person name="Nybo J."/>
            <person name="Theobald S."/>
            <person name="Brandl J."/>
            <person name="Frisvad J.C."/>
            <person name="Nielsen K.F."/>
            <person name="Lyhne E.K."/>
            <person name="Kogle M.E."/>
            <person name="Kuo A."/>
            <person name="Riley R."/>
            <person name="Clum A."/>
            <person name="Nolan M."/>
            <person name="Lipzen A."/>
            <person name="Salamov A."/>
            <person name="Henrissat B."/>
            <person name="Wiebenga A."/>
            <person name="De vries R.P."/>
            <person name="Grigoriev I.V."/>
            <person name="Mortensen U.H."/>
            <person name="Andersen M.R."/>
            <person name="Baker S.E."/>
        </authorList>
    </citation>
    <scope>NUCLEOTIDE SEQUENCE [LARGE SCALE GENOMIC DNA]</scope>
    <source>
        <strain evidence="1 2">CBS 114.51</strain>
    </source>
</reference>
<dbReference type="OrthoDB" id="4364199at2759"/>
<accession>A0A8T8X9S3</accession>
<dbReference type="GeneID" id="37170522"/>
<dbReference type="RefSeq" id="XP_025530820.1">
    <property type="nucleotide sequence ID" value="XM_025666830.1"/>
</dbReference>
<protein>
    <submittedName>
        <fullName evidence="1">Uncharacterized protein</fullName>
    </submittedName>
</protein>
<keyword evidence="2" id="KW-1185">Reference proteome</keyword>
<proteinExistence type="predicted"/>
<evidence type="ECO:0000313" key="1">
    <source>
        <dbReference type="EMBL" id="RAH84926.1"/>
    </source>
</evidence>
<organism evidence="1 2">
    <name type="scientific">Aspergillus japonicus CBS 114.51</name>
    <dbReference type="NCBI Taxonomy" id="1448312"/>
    <lineage>
        <taxon>Eukaryota</taxon>
        <taxon>Fungi</taxon>
        <taxon>Dikarya</taxon>
        <taxon>Ascomycota</taxon>
        <taxon>Pezizomycotina</taxon>
        <taxon>Eurotiomycetes</taxon>
        <taxon>Eurotiomycetidae</taxon>
        <taxon>Eurotiales</taxon>
        <taxon>Aspergillaceae</taxon>
        <taxon>Aspergillus</taxon>
        <taxon>Aspergillus subgen. Circumdati</taxon>
    </lineage>
</organism>
<sequence>MGVVSGQWHLPIPKAREELCFGGVACVAAKMETDLALPDGNKGAGVAVGTPPGKDVAVRCLYNGETMTGALVGHCAFGVWSRPVSSSIRGCRSLMPETQDADQEISWPYQRFDQQNKRLGVRVIGDFRRRILRVGAIDISQCRRAGLCGSSFLRKGLDSLKTIELSWERRVKRR</sequence>
<dbReference type="Proteomes" id="UP000249497">
    <property type="component" value="Unassembled WGS sequence"/>
</dbReference>
<gene>
    <name evidence="1" type="ORF">BO86DRAFT_210108</name>
</gene>
<name>A0A8T8X9S3_ASPJA</name>